<dbReference type="InterPro" id="IPR000400">
    <property type="entry name" value="Glyco_hydro_46"/>
</dbReference>
<proteinExistence type="predicted"/>
<dbReference type="Gene3D" id="1.20.141.10">
    <property type="entry name" value="Chitosanase, subunit A, domain 1"/>
    <property type="match status" value="1"/>
</dbReference>
<dbReference type="Gene3D" id="3.30.386.10">
    <property type="entry name" value="Chitosanase, subunit A, domain 2"/>
    <property type="match status" value="1"/>
</dbReference>
<keyword evidence="3" id="KW-1185">Reference proteome</keyword>
<feature type="signal peptide" evidence="1">
    <location>
        <begin position="1"/>
        <end position="20"/>
    </location>
</feature>
<dbReference type="OrthoDB" id="76114at2759"/>
<dbReference type="InterPro" id="IPR023099">
    <property type="entry name" value="Glyco_hydro_46_N"/>
</dbReference>
<dbReference type="EMBL" id="JAEPRD010000021">
    <property type="protein sequence ID" value="KAG2208143.1"/>
    <property type="molecule type" value="Genomic_DNA"/>
</dbReference>
<dbReference type="GO" id="GO:0005576">
    <property type="term" value="C:extracellular region"/>
    <property type="evidence" value="ECO:0007669"/>
    <property type="project" value="InterPro"/>
</dbReference>
<accession>A0A8H7RCI3</accession>
<feature type="chain" id="PRO_5034520310" evidence="1">
    <location>
        <begin position="21"/>
        <end position="328"/>
    </location>
</feature>
<dbReference type="Proteomes" id="UP000603453">
    <property type="component" value="Unassembled WGS sequence"/>
</dbReference>
<protein>
    <submittedName>
        <fullName evidence="2">Uncharacterized protein</fullName>
    </submittedName>
</protein>
<evidence type="ECO:0000313" key="2">
    <source>
        <dbReference type="EMBL" id="KAG2208143.1"/>
    </source>
</evidence>
<comment type="caution">
    <text evidence="2">The sequence shown here is derived from an EMBL/GenBank/DDBJ whole genome shotgun (WGS) entry which is preliminary data.</text>
</comment>
<gene>
    <name evidence="2" type="ORF">INT47_010505</name>
</gene>
<evidence type="ECO:0000256" key="1">
    <source>
        <dbReference type="SAM" id="SignalP"/>
    </source>
</evidence>
<dbReference type="AlphaFoldDB" id="A0A8H7RCI3"/>
<reference evidence="2" key="1">
    <citation type="submission" date="2020-12" db="EMBL/GenBank/DDBJ databases">
        <title>Metabolic potential, ecology and presence of endohyphal bacteria is reflected in genomic diversity of Mucoromycotina.</title>
        <authorList>
            <person name="Muszewska A."/>
            <person name="Okrasinska A."/>
            <person name="Steczkiewicz K."/>
            <person name="Drgas O."/>
            <person name="Orlowska M."/>
            <person name="Perlinska-Lenart U."/>
            <person name="Aleksandrzak-Piekarczyk T."/>
            <person name="Szatraj K."/>
            <person name="Zielenkiewicz U."/>
            <person name="Pilsyk S."/>
            <person name="Malc E."/>
            <person name="Mieczkowski P."/>
            <person name="Kruszewska J.S."/>
            <person name="Biernat P."/>
            <person name="Pawlowska J."/>
        </authorList>
    </citation>
    <scope>NUCLEOTIDE SEQUENCE</scope>
    <source>
        <strain evidence="2">WA0000017839</strain>
    </source>
</reference>
<dbReference type="InterPro" id="IPR023346">
    <property type="entry name" value="Lysozyme-like_dom_sf"/>
</dbReference>
<sequence>MKLFLVASLAICLLAKSSYQAEDFRKACHGKFEAGPNICDKFNFISSQEAVKKGCVTPTNGTTFYDLSELPPVDAIDPHTAIMASLITNVFEDGDANFAFASCNDINDLRGYTSGYAGFTTGTGDSETLIESYTLQDPNNTLAPFLEAIHQISALPHCDRKNRGNTSSLKGFCEAWKEEACDPSHAFSKLQRDWVYENYMIPSARYAAQSGVHSPLGQAIFYDTIIQHGFQYVEPDINIVRVLTLTGPKGTDEPEDSFLKRFLTTRRELQCCYPDDVWPASATRSEDFLALLNDFEYNKDLDVPIKLKNFERTITGNEDSVTDAKRCL</sequence>
<dbReference type="GO" id="GO:0016977">
    <property type="term" value="F:chitosanase activity"/>
    <property type="evidence" value="ECO:0007669"/>
    <property type="project" value="InterPro"/>
</dbReference>
<evidence type="ECO:0000313" key="3">
    <source>
        <dbReference type="Proteomes" id="UP000603453"/>
    </source>
</evidence>
<keyword evidence="1" id="KW-0732">Signal</keyword>
<organism evidence="2 3">
    <name type="scientific">Mucor saturninus</name>
    <dbReference type="NCBI Taxonomy" id="64648"/>
    <lineage>
        <taxon>Eukaryota</taxon>
        <taxon>Fungi</taxon>
        <taxon>Fungi incertae sedis</taxon>
        <taxon>Mucoromycota</taxon>
        <taxon>Mucoromycotina</taxon>
        <taxon>Mucoromycetes</taxon>
        <taxon>Mucorales</taxon>
        <taxon>Mucorineae</taxon>
        <taxon>Mucoraceae</taxon>
        <taxon>Mucor</taxon>
    </lineage>
</organism>
<dbReference type="Pfam" id="PF01374">
    <property type="entry name" value="Glyco_hydro_46"/>
    <property type="match status" value="1"/>
</dbReference>
<dbReference type="GO" id="GO:0005975">
    <property type="term" value="P:carbohydrate metabolic process"/>
    <property type="evidence" value="ECO:0007669"/>
    <property type="project" value="InterPro"/>
</dbReference>
<dbReference type="SUPFAM" id="SSF53955">
    <property type="entry name" value="Lysozyme-like"/>
    <property type="match status" value="1"/>
</dbReference>
<name>A0A8H7RCI3_9FUNG</name>